<dbReference type="InterPro" id="IPR019734">
    <property type="entry name" value="TPR_rpt"/>
</dbReference>
<name>A0ABW8RF37_9BACI</name>
<gene>
    <name evidence="2" type="ORF">ACJEBI_11410</name>
</gene>
<protein>
    <submittedName>
        <fullName evidence="2">LA2681 family HEPN domain-containing protein</fullName>
    </submittedName>
</protein>
<organism evidence="2 3">
    <name type="scientific">Bacillus salipaludis</name>
    <dbReference type="NCBI Taxonomy" id="2547811"/>
    <lineage>
        <taxon>Bacteria</taxon>
        <taxon>Bacillati</taxon>
        <taxon>Bacillota</taxon>
        <taxon>Bacilli</taxon>
        <taxon>Bacillales</taxon>
        <taxon>Bacillaceae</taxon>
        <taxon>Bacillus</taxon>
    </lineage>
</organism>
<comment type="caution">
    <text evidence="2">The sequence shown here is derived from an EMBL/GenBank/DDBJ whole genome shotgun (WGS) entry which is preliminary data.</text>
</comment>
<dbReference type="Pfam" id="PF18733">
    <property type="entry name" value="HEPN_LA2681"/>
    <property type="match status" value="1"/>
</dbReference>
<evidence type="ECO:0000259" key="1">
    <source>
        <dbReference type="Pfam" id="PF18733"/>
    </source>
</evidence>
<dbReference type="InterPro" id="IPR040826">
    <property type="entry name" value="HEPN_LA2681"/>
</dbReference>
<feature type="domain" description="LA2681-like HEPN" evidence="1">
    <location>
        <begin position="286"/>
        <end position="474"/>
    </location>
</feature>
<dbReference type="SUPFAM" id="SSF48452">
    <property type="entry name" value="TPR-like"/>
    <property type="match status" value="1"/>
</dbReference>
<dbReference type="Gene3D" id="1.25.40.10">
    <property type="entry name" value="Tetratricopeptide repeat domain"/>
    <property type="match status" value="1"/>
</dbReference>
<reference evidence="2 3" key="1">
    <citation type="submission" date="2024-11" db="EMBL/GenBank/DDBJ databases">
        <authorList>
            <person name="Lucas J.A."/>
        </authorList>
    </citation>
    <scope>NUCLEOTIDE SEQUENCE [LARGE SCALE GENOMIC DNA]</scope>
    <source>
        <strain evidence="2 3">Z 5.4</strain>
    </source>
</reference>
<accession>A0ABW8RF37</accession>
<evidence type="ECO:0000313" key="3">
    <source>
        <dbReference type="Proteomes" id="UP001623041"/>
    </source>
</evidence>
<dbReference type="EMBL" id="JBJHQH010000007">
    <property type="protein sequence ID" value="MFK9092086.1"/>
    <property type="molecule type" value="Genomic_DNA"/>
</dbReference>
<proteinExistence type="predicted"/>
<dbReference type="Pfam" id="PF13181">
    <property type="entry name" value="TPR_8"/>
    <property type="match status" value="1"/>
</dbReference>
<dbReference type="Proteomes" id="UP001623041">
    <property type="component" value="Unassembled WGS sequence"/>
</dbReference>
<keyword evidence="3" id="KW-1185">Reference proteome</keyword>
<sequence>MLRDYIVELMDIGSVVDELDKNKSSDVDRVLKYVSTIEEKFESIDIEQLDSIQKVVYLYTQANYRAILQQISYMKFEQIQQVSKLMREYKNYDDFVFENFALRIKNYREAISLSNKNDALSPLYVSQIYVNLANVYNEMGRTVESIEELKKVENLVNRLPMARANLAIKHLSLSEKVTNRTVMRFLIEKGISELEDSCKNVGPDGIPFDTLGQFNKWKRYMEEVIDTSLSDVEPWSVQLDVDDDYKAWSARRNLALNYLNIIYDYGNVDDVQMIDMGLDYFRKENNLEYYSWFNIIKQEYNMARYFLYQIDTLREESNVHESQRYNILINTLDYPAQGYRTELLKVSLKTAFSVLDKIGLFCCNFHKQKIPTHRIDFHKWYKEIELEVALASPFNALYWLSKDLDRKAGNMKVIRLLRNCIEHRFIRVLDIYDVPIDEELADDNKFEYIVSYSNLLSVAYDTLRLVRNAIFYMANGFNIEYNRVYYGDKDGRMFIPLHLDTYDDEWKN</sequence>
<dbReference type="RefSeq" id="WP_406580696.1">
    <property type="nucleotide sequence ID" value="NZ_JBJHQH010000007.1"/>
</dbReference>
<dbReference type="InterPro" id="IPR011990">
    <property type="entry name" value="TPR-like_helical_dom_sf"/>
</dbReference>
<evidence type="ECO:0000313" key="2">
    <source>
        <dbReference type="EMBL" id="MFK9092086.1"/>
    </source>
</evidence>